<feature type="compositionally biased region" description="Low complexity" evidence="1">
    <location>
        <begin position="101"/>
        <end position="112"/>
    </location>
</feature>
<feature type="chain" id="PRO_5040959884" evidence="2">
    <location>
        <begin position="18"/>
        <end position="112"/>
    </location>
</feature>
<evidence type="ECO:0000256" key="2">
    <source>
        <dbReference type="SAM" id="SignalP"/>
    </source>
</evidence>
<feature type="compositionally biased region" description="Basic and acidic residues" evidence="1">
    <location>
        <begin position="90"/>
        <end position="100"/>
    </location>
</feature>
<evidence type="ECO:0000313" key="3">
    <source>
        <dbReference type="EMBL" id="MCP2358345.1"/>
    </source>
</evidence>
<proteinExistence type="predicted"/>
<dbReference type="PROSITE" id="PS51257">
    <property type="entry name" value="PROKAR_LIPOPROTEIN"/>
    <property type="match status" value="1"/>
</dbReference>
<sequence>MRRRVFSALVTAPFALALLLTGCGSGDEGGADVASVSGGTGDKAVASAQPGADSQEKARKFAQCMRDNGVDAYPVPEGGMMRITREAAEDPDLKAAEEKCQQQAADASPGGS</sequence>
<name>A0A9X2K3N4_9ACTN</name>
<accession>A0A9X2K3N4</accession>
<dbReference type="RefSeq" id="WP_253745418.1">
    <property type="nucleotide sequence ID" value="NZ_BAABKA010000043.1"/>
</dbReference>
<evidence type="ECO:0000313" key="4">
    <source>
        <dbReference type="Proteomes" id="UP001139648"/>
    </source>
</evidence>
<evidence type="ECO:0000256" key="1">
    <source>
        <dbReference type="SAM" id="MobiDB-lite"/>
    </source>
</evidence>
<comment type="caution">
    <text evidence="3">The sequence shown here is derived from an EMBL/GenBank/DDBJ whole genome shotgun (WGS) entry which is preliminary data.</text>
</comment>
<organism evidence="3 4">
    <name type="scientific">Nonomuraea thailandensis</name>
    <dbReference type="NCBI Taxonomy" id="1188745"/>
    <lineage>
        <taxon>Bacteria</taxon>
        <taxon>Bacillati</taxon>
        <taxon>Actinomycetota</taxon>
        <taxon>Actinomycetes</taxon>
        <taxon>Streptosporangiales</taxon>
        <taxon>Streptosporangiaceae</taxon>
        <taxon>Nonomuraea</taxon>
    </lineage>
</organism>
<gene>
    <name evidence="3" type="ORF">HD597_005365</name>
</gene>
<feature type="region of interest" description="Disordered" evidence="1">
    <location>
        <begin position="90"/>
        <end position="112"/>
    </location>
</feature>
<protein>
    <submittedName>
        <fullName evidence="3">Uncharacterized protein</fullName>
    </submittedName>
</protein>
<dbReference type="Proteomes" id="UP001139648">
    <property type="component" value="Unassembled WGS sequence"/>
</dbReference>
<keyword evidence="4" id="KW-1185">Reference proteome</keyword>
<keyword evidence="2" id="KW-0732">Signal</keyword>
<dbReference type="AlphaFoldDB" id="A0A9X2K3N4"/>
<feature type="region of interest" description="Disordered" evidence="1">
    <location>
        <begin position="29"/>
        <end position="60"/>
    </location>
</feature>
<dbReference type="EMBL" id="JAMZEB010000002">
    <property type="protein sequence ID" value="MCP2358345.1"/>
    <property type="molecule type" value="Genomic_DNA"/>
</dbReference>
<reference evidence="3" key="1">
    <citation type="submission" date="2022-06" db="EMBL/GenBank/DDBJ databases">
        <title>Sequencing the genomes of 1000 actinobacteria strains.</title>
        <authorList>
            <person name="Klenk H.-P."/>
        </authorList>
    </citation>
    <scope>NUCLEOTIDE SEQUENCE</scope>
    <source>
        <strain evidence="3">DSM 46694</strain>
    </source>
</reference>
<feature type="signal peptide" evidence="2">
    <location>
        <begin position="1"/>
        <end position="17"/>
    </location>
</feature>